<evidence type="ECO:0000313" key="4">
    <source>
        <dbReference type="EMBL" id="KAG7499534.1"/>
    </source>
</evidence>
<dbReference type="Pfam" id="PF00061">
    <property type="entry name" value="Lipocalin"/>
    <property type="match status" value="1"/>
</dbReference>
<keyword evidence="5" id="KW-1185">Reference proteome</keyword>
<dbReference type="Proteomes" id="UP000693946">
    <property type="component" value="Linkage Group LG21"/>
</dbReference>
<protein>
    <recommendedName>
        <fullName evidence="3">Lipocalin/cytosolic fatty-acid binding domain-containing protein</fullName>
    </recommendedName>
</protein>
<reference evidence="4 5" key="1">
    <citation type="journal article" date="2021" name="Sci. Rep.">
        <title>Chromosome anchoring in Senegalese sole (Solea senegalensis) reveals sex-associated markers and genome rearrangements in flatfish.</title>
        <authorList>
            <person name="Guerrero-Cozar I."/>
            <person name="Gomez-Garrido J."/>
            <person name="Berbel C."/>
            <person name="Martinez-Blanch J.F."/>
            <person name="Alioto T."/>
            <person name="Claros M.G."/>
            <person name="Gagnaire P.A."/>
            <person name="Manchado M."/>
        </authorList>
    </citation>
    <scope>NUCLEOTIDE SEQUENCE [LARGE SCALE GENOMIC DNA]</scope>
    <source>
        <strain evidence="4">Sse05_10M</strain>
    </source>
</reference>
<evidence type="ECO:0000256" key="1">
    <source>
        <dbReference type="ARBA" id="ARBA00022690"/>
    </source>
</evidence>
<feature type="domain" description="Lipocalin/cytosolic fatty-acid binding" evidence="3">
    <location>
        <begin position="10"/>
        <end position="152"/>
    </location>
</feature>
<dbReference type="InterPro" id="IPR029856">
    <property type="entry name" value="AMBP"/>
</dbReference>
<keyword evidence="2" id="KW-0722">Serine protease inhibitor</keyword>
<name>A0AAV6R4V7_SOLSE</name>
<sequence length="176" mass="19690">MCLCRLQFMGKWFELTVASTCPYYLQRKRANPVILALQMQHVASGSNFTLMSTTFRNGSCKTSSVDYALTDTPGRFFHHVSRFEADVDSYVVETDYDEYALLFQLSTEKPSGNVTRIVKLYSRTVDVSRPSVLDDFNALVRQHGMGDDAVVVNHIKGECPPASTSQSQVPESKMAS</sequence>
<accession>A0AAV6R4V7</accession>
<keyword evidence="1" id="KW-0646">Protease inhibitor</keyword>
<organism evidence="4 5">
    <name type="scientific">Solea senegalensis</name>
    <name type="common">Senegalese sole</name>
    <dbReference type="NCBI Taxonomy" id="28829"/>
    <lineage>
        <taxon>Eukaryota</taxon>
        <taxon>Metazoa</taxon>
        <taxon>Chordata</taxon>
        <taxon>Craniata</taxon>
        <taxon>Vertebrata</taxon>
        <taxon>Euteleostomi</taxon>
        <taxon>Actinopterygii</taxon>
        <taxon>Neopterygii</taxon>
        <taxon>Teleostei</taxon>
        <taxon>Neoteleostei</taxon>
        <taxon>Acanthomorphata</taxon>
        <taxon>Carangaria</taxon>
        <taxon>Pleuronectiformes</taxon>
        <taxon>Pleuronectoidei</taxon>
        <taxon>Soleidae</taxon>
        <taxon>Solea</taxon>
    </lineage>
</organism>
<dbReference type="InterPro" id="IPR000566">
    <property type="entry name" value="Lipocln_cytosolic_FA-bd_dom"/>
</dbReference>
<proteinExistence type="predicted"/>
<dbReference type="GO" id="GO:0004867">
    <property type="term" value="F:serine-type endopeptidase inhibitor activity"/>
    <property type="evidence" value="ECO:0007669"/>
    <property type="project" value="UniProtKB-KW"/>
</dbReference>
<dbReference type="EMBL" id="JAGKHQ010000014">
    <property type="protein sequence ID" value="KAG7499534.1"/>
    <property type="molecule type" value="Genomic_DNA"/>
</dbReference>
<dbReference type="PANTHER" id="PTHR46676">
    <property type="entry name" value="PROTEIN AMBP"/>
    <property type="match status" value="1"/>
</dbReference>
<dbReference type="AlphaFoldDB" id="A0AAV6R4V7"/>
<comment type="caution">
    <text evidence="4">The sequence shown here is derived from an EMBL/GenBank/DDBJ whole genome shotgun (WGS) entry which is preliminary data.</text>
</comment>
<gene>
    <name evidence="4" type="ORF">JOB18_040978</name>
</gene>
<dbReference type="PANTHER" id="PTHR46676:SF1">
    <property type="entry name" value="PROTEIN AMBP"/>
    <property type="match status" value="1"/>
</dbReference>
<evidence type="ECO:0000259" key="3">
    <source>
        <dbReference type="Pfam" id="PF00061"/>
    </source>
</evidence>
<evidence type="ECO:0000256" key="2">
    <source>
        <dbReference type="ARBA" id="ARBA00022900"/>
    </source>
</evidence>
<evidence type="ECO:0000313" key="5">
    <source>
        <dbReference type="Proteomes" id="UP000693946"/>
    </source>
</evidence>